<keyword evidence="7" id="KW-0503">Monooxygenase</keyword>
<evidence type="ECO:0008006" key="10">
    <source>
        <dbReference type="Google" id="ProtNLM"/>
    </source>
</evidence>
<gene>
    <name evidence="8" type="ORF">TRIATDRAFT_299249</name>
</gene>
<proteinExistence type="inferred from homology"/>
<dbReference type="GeneID" id="25781329"/>
<evidence type="ECO:0000313" key="8">
    <source>
        <dbReference type="EMBL" id="EHK46738.1"/>
    </source>
</evidence>
<evidence type="ECO:0000256" key="2">
    <source>
        <dbReference type="ARBA" id="ARBA00010139"/>
    </source>
</evidence>
<dbReference type="GO" id="GO:0004499">
    <property type="term" value="F:N,N-dimethylaniline monooxygenase activity"/>
    <property type="evidence" value="ECO:0007669"/>
    <property type="project" value="InterPro"/>
</dbReference>
<dbReference type="GO" id="GO:0050660">
    <property type="term" value="F:flavin adenine dinucleotide binding"/>
    <property type="evidence" value="ECO:0007669"/>
    <property type="project" value="InterPro"/>
</dbReference>
<organism evidence="8 9">
    <name type="scientific">Hypocrea atroviridis (strain ATCC 20476 / IMI 206040)</name>
    <name type="common">Trichoderma atroviride</name>
    <dbReference type="NCBI Taxonomy" id="452589"/>
    <lineage>
        <taxon>Eukaryota</taxon>
        <taxon>Fungi</taxon>
        <taxon>Dikarya</taxon>
        <taxon>Ascomycota</taxon>
        <taxon>Pezizomycotina</taxon>
        <taxon>Sordariomycetes</taxon>
        <taxon>Hypocreomycetidae</taxon>
        <taxon>Hypocreales</taxon>
        <taxon>Hypocreaceae</taxon>
        <taxon>Trichoderma</taxon>
    </lineage>
</organism>
<protein>
    <recommendedName>
        <fullName evidence="10">FAD/NAD(P)-binding domain-containing protein</fullName>
    </recommendedName>
</protein>
<dbReference type="PANTHER" id="PTHR43098">
    <property type="entry name" value="L-ORNITHINE N(5)-MONOOXYGENASE-RELATED"/>
    <property type="match status" value="1"/>
</dbReference>
<name>G9NRV7_HYPAI</name>
<dbReference type="OMA" id="VKKDCAF"/>
<dbReference type="EMBL" id="ABDG02000022">
    <property type="protein sequence ID" value="EHK46738.1"/>
    <property type="molecule type" value="Genomic_DNA"/>
</dbReference>
<comment type="cofactor">
    <cofactor evidence="1">
        <name>FAD</name>
        <dbReference type="ChEBI" id="CHEBI:57692"/>
    </cofactor>
</comment>
<dbReference type="KEGG" id="tatv:25781329"/>
<dbReference type="SUPFAM" id="SSF51905">
    <property type="entry name" value="FAD/NAD(P)-binding domain"/>
    <property type="match status" value="2"/>
</dbReference>
<keyword evidence="4" id="KW-0274">FAD</keyword>
<dbReference type="AlphaFoldDB" id="G9NRV7"/>
<dbReference type="InterPro" id="IPR036188">
    <property type="entry name" value="FAD/NAD-bd_sf"/>
</dbReference>
<dbReference type="Proteomes" id="UP000005426">
    <property type="component" value="Unassembled WGS sequence"/>
</dbReference>
<evidence type="ECO:0000256" key="5">
    <source>
        <dbReference type="ARBA" id="ARBA00022857"/>
    </source>
</evidence>
<evidence type="ECO:0000256" key="3">
    <source>
        <dbReference type="ARBA" id="ARBA00022630"/>
    </source>
</evidence>
<dbReference type="InterPro" id="IPR050775">
    <property type="entry name" value="FAD-binding_Monooxygenases"/>
</dbReference>
<dbReference type="Pfam" id="PF00743">
    <property type="entry name" value="FMO-like"/>
    <property type="match status" value="1"/>
</dbReference>
<dbReference type="eggNOG" id="KOG1399">
    <property type="taxonomic scope" value="Eukaryota"/>
</dbReference>
<dbReference type="PANTHER" id="PTHR43098:SF3">
    <property type="entry name" value="L-ORNITHINE N(5)-MONOOXYGENASE-RELATED"/>
    <property type="match status" value="1"/>
</dbReference>
<dbReference type="HOGENOM" id="CLU_006937_8_0_1"/>
<evidence type="ECO:0000256" key="4">
    <source>
        <dbReference type="ARBA" id="ARBA00022827"/>
    </source>
</evidence>
<dbReference type="GO" id="GO:0050661">
    <property type="term" value="F:NADP binding"/>
    <property type="evidence" value="ECO:0007669"/>
    <property type="project" value="InterPro"/>
</dbReference>
<keyword evidence="3" id="KW-0285">Flavoprotein</keyword>
<accession>G9NRV7</accession>
<keyword evidence="5" id="KW-0521">NADP</keyword>
<evidence type="ECO:0000313" key="9">
    <source>
        <dbReference type="Proteomes" id="UP000005426"/>
    </source>
</evidence>
<keyword evidence="9" id="KW-1185">Reference proteome</keyword>
<reference evidence="8 9" key="1">
    <citation type="journal article" date="2011" name="Genome Biol.">
        <title>Comparative genome sequence analysis underscores mycoparasitism as the ancestral life style of Trichoderma.</title>
        <authorList>
            <person name="Kubicek C.P."/>
            <person name="Herrera-Estrella A."/>
            <person name="Seidl-Seiboth V."/>
            <person name="Martinez D.A."/>
            <person name="Druzhinina I.S."/>
            <person name="Thon M."/>
            <person name="Zeilinger S."/>
            <person name="Casas-Flores S."/>
            <person name="Horwitz B.A."/>
            <person name="Mukherjee P.K."/>
            <person name="Mukherjee M."/>
            <person name="Kredics L."/>
            <person name="Alcaraz L.D."/>
            <person name="Aerts A."/>
            <person name="Antal Z."/>
            <person name="Atanasova L."/>
            <person name="Cervantes-Badillo M.G."/>
            <person name="Challacombe J."/>
            <person name="Chertkov O."/>
            <person name="McCluskey K."/>
            <person name="Coulpier F."/>
            <person name="Deshpande N."/>
            <person name="von Doehren H."/>
            <person name="Ebbole D.J."/>
            <person name="Esquivel-Naranjo E.U."/>
            <person name="Fekete E."/>
            <person name="Flipphi M."/>
            <person name="Glaser F."/>
            <person name="Gomez-Rodriguez E.Y."/>
            <person name="Gruber S."/>
            <person name="Han C."/>
            <person name="Henrissat B."/>
            <person name="Hermosa R."/>
            <person name="Hernandez-Onate M."/>
            <person name="Karaffa L."/>
            <person name="Kosti I."/>
            <person name="Le Crom S."/>
            <person name="Lindquist E."/>
            <person name="Lucas S."/>
            <person name="Luebeck M."/>
            <person name="Luebeck P.S."/>
            <person name="Margeot A."/>
            <person name="Metz B."/>
            <person name="Misra M."/>
            <person name="Nevalainen H."/>
            <person name="Omann M."/>
            <person name="Packer N."/>
            <person name="Perrone G."/>
            <person name="Uresti-Rivera E.E."/>
            <person name="Salamov A."/>
            <person name="Schmoll M."/>
            <person name="Seiboth B."/>
            <person name="Shapiro H."/>
            <person name="Sukno S."/>
            <person name="Tamayo-Ramos J.A."/>
            <person name="Tisch D."/>
            <person name="Wiest A."/>
            <person name="Wilkinson H.H."/>
            <person name="Zhang M."/>
            <person name="Coutinho P.M."/>
            <person name="Kenerley C.M."/>
            <person name="Monte E."/>
            <person name="Baker S.E."/>
            <person name="Grigoriev I.V."/>
        </authorList>
    </citation>
    <scope>NUCLEOTIDE SEQUENCE [LARGE SCALE GENOMIC DNA]</scope>
    <source>
        <strain evidence="9">ATCC 20476 / IMI 206040</strain>
    </source>
</reference>
<evidence type="ECO:0000256" key="6">
    <source>
        <dbReference type="ARBA" id="ARBA00023002"/>
    </source>
</evidence>
<sequence length="565" mass="64177">MGDNIPSGPKKFTTGLTDYSISSNDKTGPYSDNLEIDALVVGAGFAGIFMLKTLRDLGLKTHIFEAGNDIGGTWRWNCYPGAGVDSEVPEYEFSWPEVWKSWNWSSNYPNYEELRAYFDHVDKAIDVKKDCAFNTVVVGAHFDLVAGKWIIRTEDGRTTKANYLILGTGFSAKRYIPDWPGINKFKGTIHHSSFWPEETIGVKGKKCAVIGTGASGVQIVQAWGPEAGQLKVFQRTPNLTVPLRKRDLTNEEQEKTKKYYPELFRYRETSFAGFMYDWAEKNTFDDTAEDREAFYEEMWNGGGFRFWLSLYKDNLFNAQANQKSYDFWAKKIRDRVEDPKKRDILAPLVMPHFFGIKRPCLEYNYYEQFNRPNVDVVDIKDNAIKDFDETGIILEDGTHHELDVIAIATGFDIVTGAMTQLGLESLSKTKLEEEWISGAETYLGLTVNGYPNMFYLYGPQAPALFSNGPTTIEVQGRWIADCIQKMQLKDIKYINAKHAASVAWKKNIVDLTNEMLVPTVRSTYMGGSNPNKIFEPVCYPSGIPKYARDIRTALDDMSGFEVVYN</sequence>
<dbReference type="InterPro" id="IPR020946">
    <property type="entry name" value="Flavin_mOase-like"/>
</dbReference>
<dbReference type="Gene3D" id="3.50.50.60">
    <property type="entry name" value="FAD/NAD(P)-binding domain"/>
    <property type="match status" value="2"/>
</dbReference>
<comment type="similarity">
    <text evidence="2">Belongs to the FAD-binding monooxygenase family.</text>
</comment>
<comment type="caution">
    <text evidence="8">The sequence shown here is derived from an EMBL/GenBank/DDBJ whole genome shotgun (WGS) entry which is preliminary data.</text>
</comment>
<keyword evidence="6" id="KW-0560">Oxidoreductase</keyword>
<evidence type="ECO:0000256" key="1">
    <source>
        <dbReference type="ARBA" id="ARBA00001974"/>
    </source>
</evidence>
<evidence type="ECO:0000256" key="7">
    <source>
        <dbReference type="ARBA" id="ARBA00023033"/>
    </source>
</evidence>
<dbReference type="OrthoDB" id="66881at2759"/>